<evidence type="ECO:0000313" key="2">
    <source>
        <dbReference type="Proteomes" id="UP000000238"/>
    </source>
</evidence>
<protein>
    <submittedName>
        <fullName evidence="1">Uncharacterized protein</fullName>
    </submittedName>
</protein>
<dbReference type="EMBL" id="CP000155">
    <property type="protein sequence ID" value="ABC29765.1"/>
    <property type="molecule type" value="Genomic_DNA"/>
</dbReference>
<accession>Q2SHV9</accession>
<name>Q2SHV9_HAHCH</name>
<dbReference type="AlphaFoldDB" id="Q2SHV9"/>
<dbReference type="HOGENOM" id="CLU_2142389_0_0_6"/>
<evidence type="ECO:0000313" key="1">
    <source>
        <dbReference type="EMBL" id="ABC29765.1"/>
    </source>
</evidence>
<dbReference type="Proteomes" id="UP000000238">
    <property type="component" value="Chromosome"/>
</dbReference>
<proteinExistence type="predicted"/>
<gene>
    <name evidence="1" type="ordered locus">HCH_02996</name>
</gene>
<keyword evidence="2" id="KW-1185">Reference proteome</keyword>
<dbReference type="KEGG" id="hch:HCH_02996"/>
<reference evidence="1 2" key="1">
    <citation type="journal article" date="2005" name="Nucleic Acids Res.">
        <title>Genomic blueprint of Hahella chejuensis, a marine microbe producing an algicidal agent.</title>
        <authorList>
            <person name="Jeong H."/>
            <person name="Yim J.H."/>
            <person name="Lee C."/>
            <person name="Choi S.-H."/>
            <person name="Park Y.K."/>
            <person name="Yoon S.H."/>
            <person name="Hur C.-G."/>
            <person name="Kang H.-Y."/>
            <person name="Kim D."/>
            <person name="Lee H.H."/>
            <person name="Park K.H."/>
            <person name="Park S.-H."/>
            <person name="Park H.-S."/>
            <person name="Lee H.K."/>
            <person name="Oh T.K."/>
            <person name="Kim J.F."/>
        </authorList>
    </citation>
    <scope>NUCLEOTIDE SEQUENCE [LARGE SCALE GENOMIC DNA]</scope>
    <source>
        <strain evidence="1 2">KCTC 2396</strain>
    </source>
</reference>
<organism evidence="1 2">
    <name type="scientific">Hahella chejuensis (strain KCTC 2396)</name>
    <dbReference type="NCBI Taxonomy" id="349521"/>
    <lineage>
        <taxon>Bacteria</taxon>
        <taxon>Pseudomonadati</taxon>
        <taxon>Pseudomonadota</taxon>
        <taxon>Gammaproteobacteria</taxon>
        <taxon>Oceanospirillales</taxon>
        <taxon>Hahellaceae</taxon>
        <taxon>Hahella</taxon>
    </lineage>
</organism>
<sequence length="112" mass="12657">MKRLLSEYQPFALPPLKSTHRFNYATVLACWSSHCLRRMNRIACASLKRCSSRFFLNSTFASKQYESATAAVTPYRVRSVTVIIQTAVSSIMEKVISSALILSPKYCSPHSF</sequence>